<feature type="domain" description="Aldehyde dehydrogenase" evidence="3">
    <location>
        <begin position="139"/>
        <end position="265"/>
    </location>
</feature>
<reference evidence="4" key="1">
    <citation type="submission" date="2023-10" db="EMBL/GenBank/DDBJ databases">
        <authorList>
            <person name="Chen Y."/>
            <person name="Shah S."/>
            <person name="Dougan E. K."/>
            <person name="Thang M."/>
            <person name="Chan C."/>
        </authorList>
    </citation>
    <scope>NUCLEOTIDE SEQUENCE [LARGE SCALE GENOMIC DNA]</scope>
</reference>
<evidence type="ECO:0000259" key="3">
    <source>
        <dbReference type="Pfam" id="PF00171"/>
    </source>
</evidence>
<comment type="caution">
    <text evidence="4">The sequence shown here is derived from an EMBL/GenBank/DDBJ whole genome shotgun (WGS) entry which is preliminary data.</text>
</comment>
<name>A0ABN9U1J0_9DINO</name>
<feature type="region of interest" description="Disordered" evidence="2">
    <location>
        <begin position="117"/>
        <end position="152"/>
    </location>
</feature>
<dbReference type="Gene3D" id="3.40.605.10">
    <property type="entry name" value="Aldehyde Dehydrogenase, Chain A, domain 1"/>
    <property type="match status" value="1"/>
</dbReference>
<accession>A0ABN9U1J0</accession>
<sequence length="609" mass="66514">MQAVKSFFQWDWDARDVPALLRDGTRTDLEYVLIRRSKQFLSIAKPTSDDKMALRLDVSKELASKQKEDGVAMEILHPSLAAAAELAKERFHCELALAHMNVVLYMSASLMARTGSADSSRAGVRRRAHGAPQASSSTGKDTFDVNSPATGNLVGEAPEVSESLVNDAVQAAASAAAGWRRLSQAQRAAYLQSCANVLRDNLLPLATLQTNESGRPLPETRIEVLVAAANFEAAGKLLDIDQGEVISEDESKKVVVRRSPLGVWGDSDSSNWGSSGESVRYIYTGTSKGGGKHGKGKGFGFGKDKGWDSSTTTGTATHTLEDGPVPLPVGEVPKLSVSEAHQLAALHSKAGDSEQAQKYKQLALALERSEHPPEVSPQQRVQQAHAKVRRIEKNLKTEFTKLTNWRSEVEAQRQNVSEMHEELIRAGAEYKQMMFANKSPLQSLTFATKSRLSWLRWKSMWQPGIPGSQGGGSCGVAVFARSWLGVIDVPEFEGEAGRSFVCKVHSPAIPSFLLRPLYLQRSVGVDEHNGKSRGEPPSTFRKLLFKALAHPEDPVVRGLKWLDAQVRALKSELECQKPQVAAIAHSLLPPPATARTAQRKHPEVFSARW</sequence>
<organism evidence="4 5">
    <name type="scientific">Prorocentrum cordatum</name>
    <dbReference type="NCBI Taxonomy" id="2364126"/>
    <lineage>
        <taxon>Eukaryota</taxon>
        <taxon>Sar</taxon>
        <taxon>Alveolata</taxon>
        <taxon>Dinophyceae</taxon>
        <taxon>Prorocentrales</taxon>
        <taxon>Prorocentraceae</taxon>
        <taxon>Prorocentrum</taxon>
    </lineage>
</organism>
<dbReference type="PANTHER" id="PTHR43353">
    <property type="entry name" value="SUCCINATE-SEMIALDEHYDE DEHYDROGENASE, MITOCHONDRIAL"/>
    <property type="match status" value="1"/>
</dbReference>
<dbReference type="Proteomes" id="UP001189429">
    <property type="component" value="Unassembled WGS sequence"/>
</dbReference>
<dbReference type="InterPro" id="IPR015590">
    <property type="entry name" value="Aldehyde_DH_dom"/>
</dbReference>
<dbReference type="EMBL" id="CAUYUJ010015281">
    <property type="protein sequence ID" value="CAK0851926.1"/>
    <property type="molecule type" value="Genomic_DNA"/>
</dbReference>
<dbReference type="Pfam" id="PF00171">
    <property type="entry name" value="Aldedh"/>
    <property type="match status" value="1"/>
</dbReference>
<dbReference type="SUPFAM" id="SSF53720">
    <property type="entry name" value="ALDH-like"/>
    <property type="match status" value="1"/>
</dbReference>
<keyword evidence="1" id="KW-0560">Oxidoreductase</keyword>
<gene>
    <name evidence="4" type="ORF">PCOR1329_LOCUS43920</name>
</gene>
<proteinExistence type="predicted"/>
<evidence type="ECO:0000313" key="5">
    <source>
        <dbReference type="Proteomes" id="UP001189429"/>
    </source>
</evidence>
<dbReference type="InterPro" id="IPR016162">
    <property type="entry name" value="Ald_DH_N"/>
</dbReference>
<protein>
    <recommendedName>
        <fullName evidence="3">Aldehyde dehydrogenase domain-containing protein</fullName>
    </recommendedName>
</protein>
<evidence type="ECO:0000256" key="2">
    <source>
        <dbReference type="SAM" id="MobiDB-lite"/>
    </source>
</evidence>
<evidence type="ECO:0000256" key="1">
    <source>
        <dbReference type="ARBA" id="ARBA00023002"/>
    </source>
</evidence>
<feature type="region of interest" description="Disordered" evidence="2">
    <location>
        <begin position="287"/>
        <end position="331"/>
    </location>
</feature>
<dbReference type="InterPro" id="IPR016161">
    <property type="entry name" value="Ald_DH/histidinol_DH"/>
</dbReference>
<evidence type="ECO:0000313" key="4">
    <source>
        <dbReference type="EMBL" id="CAK0851926.1"/>
    </source>
</evidence>
<dbReference type="PANTHER" id="PTHR43353:SF5">
    <property type="entry name" value="SUCCINATE-SEMIALDEHYDE DEHYDROGENASE, MITOCHONDRIAL"/>
    <property type="match status" value="1"/>
</dbReference>
<dbReference type="InterPro" id="IPR050740">
    <property type="entry name" value="Aldehyde_DH_Superfamily"/>
</dbReference>
<keyword evidence="5" id="KW-1185">Reference proteome</keyword>
<feature type="compositionally biased region" description="Polar residues" evidence="2">
    <location>
        <begin position="133"/>
        <end position="150"/>
    </location>
</feature>